<keyword evidence="2" id="KW-1185">Reference proteome</keyword>
<dbReference type="EMBL" id="CADEAL010003024">
    <property type="protein sequence ID" value="CAB1443216.1"/>
    <property type="molecule type" value="Genomic_DNA"/>
</dbReference>
<comment type="caution">
    <text evidence="1">The sequence shown here is derived from an EMBL/GenBank/DDBJ whole genome shotgun (WGS) entry which is preliminary data.</text>
</comment>
<organism evidence="1 2">
    <name type="scientific">Pleuronectes platessa</name>
    <name type="common">European plaice</name>
    <dbReference type="NCBI Taxonomy" id="8262"/>
    <lineage>
        <taxon>Eukaryota</taxon>
        <taxon>Metazoa</taxon>
        <taxon>Chordata</taxon>
        <taxon>Craniata</taxon>
        <taxon>Vertebrata</taxon>
        <taxon>Euteleostomi</taxon>
        <taxon>Actinopterygii</taxon>
        <taxon>Neopterygii</taxon>
        <taxon>Teleostei</taxon>
        <taxon>Neoteleostei</taxon>
        <taxon>Acanthomorphata</taxon>
        <taxon>Carangaria</taxon>
        <taxon>Pleuronectiformes</taxon>
        <taxon>Pleuronectoidei</taxon>
        <taxon>Pleuronectidae</taxon>
        <taxon>Pleuronectes</taxon>
    </lineage>
</organism>
<accession>A0A9N7YX59</accession>
<dbReference type="AlphaFoldDB" id="A0A9N7YX59"/>
<gene>
    <name evidence="1" type="ORF">PLEPLA_LOCUS30931</name>
</gene>
<dbReference type="Proteomes" id="UP001153269">
    <property type="component" value="Unassembled WGS sequence"/>
</dbReference>
<proteinExistence type="predicted"/>
<evidence type="ECO:0000313" key="2">
    <source>
        <dbReference type="Proteomes" id="UP001153269"/>
    </source>
</evidence>
<name>A0A9N7YX59_PLEPL</name>
<reference evidence="1" key="1">
    <citation type="submission" date="2020-03" db="EMBL/GenBank/DDBJ databases">
        <authorList>
            <person name="Weist P."/>
        </authorList>
    </citation>
    <scope>NUCLEOTIDE SEQUENCE</scope>
</reference>
<protein>
    <submittedName>
        <fullName evidence="1">Uncharacterized protein</fullName>
    </submittedName>
</protein>
<sequence length="112" mass="13035">MRGELTFHLNSKEHRYLRGVGGVGQSWFFLAVRSAPPYKRRTTCVDTSEMFVTMLMEEVMSYLKEQVFFRIVVHHSRRRQVWIRLLPEVYKTAKPTKGKAATELISEGEAVT</sequence>
<evidence type="ECO:0000313" key="1">
    <source>
        <dbReference type="EMBL" id="CAB1443216.1"/>
    </source>
</evidence>